<dbReference type="NCBIfam" id="TIGR02481">
    <property type="entry name" value="hemeryth_dom"/>
    <property type="match status" value="1"/>
</dbReference>
<dbReference type="Proteomes" id="UP000009080">
    <property type="component" value="Chromosome"/>
</dbReference>
<dbReference type="InterPro" id="IPR035938">
    <property type="entry name" value="Hemerythrin-like_sf"/>
</dbReference>
<comment type="similarity">
    <text evidence="1">Belongs to the hemerythrin family.</text>
</comment>
<dbReference type="InterPro" id="IPR012827">
    <property type="entry name" value="Hemerythrin_metal-bd"/>
</dbReference>
<dbReference type="Pfam" id="PF01814">
    <property type="entry name" value="Hemerythrin"/>
    <property type="match status" value="1"/>
</dbReference>
<dbReference type="HOGENOM" id="CLU_086902_1_0_6"/>
<feature type="domain" description="Hemerythrin-like" evidence="4">
    <location>
        <begin position="18"/>
        <end position="128"/>
    </location>
</feature>
<keyword evidence="3" id="KW-0408">Iron</keyword>
<dbReference type="InterPro" id="IPR050669">
    <property type="entry name" value="Hemerythrin"/>
</dbReference>
<keyword evidence="2" id="KW-0479">Metal-binding</keyword>
<dbReference type="AlphaFoldDB" id="C5BTE0"/>
<sequence>MPLLINPDEDLYRLGNPDMDSTHAEFITLVNSLSQVTGDDFCKGFDELVAHTQGHFDREKDMMTASDFPALNEHVGEHNRVLADLLQLQRRVQRGNLMMAKAFVKEQIPGWFHLHATTMDSALANHIKGR</sequence>
<dbReference type="OrthoDB" id="5296936at2"/>
<protein>
    <submittedName>
        <fullName evidence="5">Hemerythrin metal-binding domain protein</fullName>
    </submittedName>
</protein>
<dbReference type="PANTHER" id="PTHR37164:SF1">
    <property type="entry name" value="BACTERIOHEMERYTHRIN"/>
    <property type="match status" value="1"/>
</dbReference>
<dbReference type="SUPFAM" id="SSF47188">
    <property type="entry name" value="Hemerythrin-like"/>
    <property type="match status" value="1"/>
</dbReference>
<dbReference type="InterPro" id="IPR012312">
    <property type="entry name" value="Hemerythrin-like"/>
</dbReference>
<dbReference type="CDD" id="cd12107">
    <property type="entry name" value="Hemerythrin"/>
    <property type="match status" value="1"/>
</dbReference>
<dbReference type="EMBL" id="CP001614">
    <property type="protein sequence ID" value="ACR12223.1"/>
    <property type="molecule type" value="Genomic_DNA"/>
</dbReference>
<gene>
    <name evidence="5" type="ordered locus">TERTU_1569</name>
</gene>
<evidence type="ECO:0000256" key="1">
    <source>
        <dbReference type="ARBA" id="ARBA00010587"/>
    </source>
</evidence>
<name>C5BTE0_TERTT</name>
<dbReference type="KEGG" id="ttu:TERTU_1569"/>
<proteinExistence type="inferred from homology"/>
<keyword evidence="6" id="KW-1185">Reference proteome</keyword>
<dbReference type="STRING" id="377629.TERTU_1569"/>
<evidence type="ECO:0000259" key="4">
    <source>
        <dbReference type="Pfam" id="PF01814"/>
    </source>
</evidence>
<organism evidence="5 6">
    <name type="scientific">Teredinibacter turnerae (strain ATCC 39867 / T7901)</name>
    <dbReference type="NCBI Taxonomy" id="377629"/>
    <lineage>
        <taxon>Bacteria</taxon>
        <taxon>Pseudomonadati</taxon>
        <taxon>Pseudomonadota</taxon>
        <taxon>Gammaproteobacteria</taxon>
        <taxon>Cellvibrionales</taxon>
        <taxon>Cellvibrionaceae</taxon>
        <taxon>Teredinibacter</taxon>
    </lineage>
</organism>
<reference evidence="5 6" key="1">
    <citation type="journal article" date="2009" name="PLoS ONE">
        <title>The complete genome of Teredinibacter turnerae T7901: an intracellular endosymbiont of marine wood-boring bivalves (shipworms).</title>
        <authorList>
            <person name="Yang J.C."/>
            <person name="Madupu R."/>
            <person name="Durkin A.S."/>
            <person name="Ekborg N.A."/>
            <person name="Pedamallu C.S."/>
            <person name="Hostetler J.B."/>
            <person name="Radune D."/>
            <person name="Toms B.S."/>
            <person name="Henrissat B."/>
            <person name="Coutinho P.M."/>
            <person name="Schwarz S."/>
            <person name="Field L."/>
            <person name="Trindade-Silva A.E."/>
            <person name="Soares C.A.G."/>
            <person name="Elshahawi S."/>
            <person name="Hanora A."/>
            <person name="Schmidt E.W."/>
            <person name="Haygood M.G."/>
            <person name="Posfai J."/>
            <person name="Benner J."/>
            <person name="Madinger C."/>
            <person name="Nove J."/>
            <person name="Anton B."/>
            <person name="Chaudhary K."/>
            <person name="Foster J."/>
            <person name="Holman A."/>
            <person name="Kumar S."/>
            <person name="Lessard P.A."/>
            <person name="Luyten Y.A."/>
            <person name="Slatko B."/>
            <person name="Wood N."/>
            <person name="Wu B."/>
            <person name="Teplitski M."/>
            <person name="Mougous J.D."/>
            <person name="Ward N."/>
            <person name="Eisen J.A."/>
            <person name="Badger J.H."/>
            <person name="Distel D.L."/>
        </authorList>
    </citation>
    <scope>NUCLEOTIDE SEQUENCE [LARGE SCALE GENOMIC DNA]</scope>
    <source>
        <strain evidence="6">ATCC 39867 / T7901</strain>
    </source>
</reference>
<dbReference type="RefSeq" id="WP_015818335.1">
    <property type="nucleotide sequence ID" value="NC_012997.1"/>
</dbReference>
<dbReference type="eggNOG" id="COG2703">
    <property type="taxonomic scope" value="Bacteria"/>
</dbReference>
<evidence type="ECO:0000256" key="3">
    <source>
        <dbReference type="ARBA" id="ARBA00023004"/>
    </source>
</evidence>
<evidence type="ECO:0000313" key="6">
    <source>
        <dbReference type="Proteomes" id="UP000009080"/>
    </source>
</evidence>
<evidence type="ECO:0000256" key="2">
    <source>
        <dbReference type="ARBA" id="ARBA00022723"/>
    </source>
</evidence>
<dbReference type="Gene3D" id="1.20.120.50">
    <property type="entry name" value="Hemerythrin-like"/>
    <property type="match status" value="1"/>
</dbReference>
<accession>C5BTE0</accession>
<dbReference type="PANTHER" id="PTHR37164">
    <property type="entry name" value="BACTERIOHEMERYTHRIN"/>
    <property type="match status" value="1"/>
</dbReference>
<dbReference type="GO" id="GO:0046872">
    <property type="term" value="F:metal ion binding"/>
    <property type="evidence" value="ECO:0007669"/>
    <property type="project" value="UniProtKB-KW"/>
</dbReference>
<evidence type="ECO:0000313" key="5">
    <source>
        <dbReference type="EMBL" id="ACR12223.1"/>
    </source>
</evidence>